<feature type="transmembrane region" description="Helical" evidence="1">
    <location>
        <begin position="174"/>
        <end position="196"/>
    </location>
</feature>
<proteinExistence type="predicted"/>
<evidence type="ECO:0000256" key="1">
    <source>
        <dbReference type="SAM" id="Phobius"/>
    </source>
</evidence>
<organism evidence="2 3">
    <name type="scientific">Haloplasma contractile SSD-17B</name>
    <dbReference type="NCBI Taxonomy" id="1033810"/>
    <lineage>
        <taxon>Bacteria</taxon>
        <taxon>Bacillati</taxon>
        <taxon>Mycoplasmatota</taxon>
        <taxon>Mollicutes</taxon>
        <taxon>Haloplasmatales</taxon>
        <taxon>Haloplasmataceae</taxon>
        <taxon>Haloplasma</taxon>
    </lineage>
</organism>
<feature type="transmembrane region" description="Helical" evidence="1">
    <location>
        <begin position="77"/>
        <end position="99"/>
    </location>
</feature>
<dbReference type="RefSeq" id="WP_021031126.1">
    <property type="nucleotide sequence ID" value="NZ_AFNU02000008.1"/>
</dbReference>
<dbReference type="STRING" id="1033810.HLPCO_002225"/>
<protein>
    <submittedName>
        <fullName evidence="2">Integral membrane protein</fullName>
    </submittedName>
</protein>
<feature type="transmembrane region" description="Helical" evidence="1">
    <location>
        <begin position="20"/>
        <end position="50"/>
    </location>
</feature>
<dbReference type="InParanoid" id="U2DTD0"/>
<dbReference type="Proteomes" id="UP000005707">
    <property type="component" value="Unassembled WGS sequence"/>
</dbReference>
<keyword evidence="1" id="KW-1133">Transmembrane helix</keyword>
<dbReference type="eggNOG" id="COG5578">
    <property type="taxonomic scope" value="Bacteria"/>
</dbReference>
<keyword evidence="1" id="KW-0472">Membrane</keyword>
<gene>
    <name evidence="2" type="ORF">HLPCO_002225</name>
</gene>
<evidence type="ECO:0000313" key="2">
    <source>
        <dbReference type="EMBL" id="ERJ11742.1"/>
    </source>
</evidence>
<keyword evidence="1" id="KW-0812">Transmembrane</keyword>
<dbReference type="Pfam" id="PF04854">
    <property type="entry name" value="DUF624"/>
    <property type="match status" value="1"/>
</dbReference>
<comment type="caution">
    <text evidence="2">The sequence shown here is derived from an EMBL/GenBank/DDBJ whole genome shotgun (WGS) entry which is preliminary data.</text>
</comment>
<dbReference type="InterPro" id="IPR006938">
    <property type="entry name" value="DUF624"/>
</dbReference>
<keyword evidence="3" id="KW-1185">Reference proteome</keyword>
<feature type="transmembrane region" description="Helical" evidence="1">
    <location>
        <begin position="111"/>
        <end position="136"/>
    </location>
</feature>
<reference evidence="2 3" key="1">
    <citation type="journal article" date="2011" name="J. Bacteriol.">
        <title>Genome sequence of Haloplasma contractile, an unusual contractile bacterium from a deep-sea anoxic brine lake.</title>
        <authorList>
            <person name="Antunes A."/>
            <person name="Alam I."/>
            <person name="El Dorry H."/>
            <person name="Siam R."/>
            <person name="Robertson A."/>
            <person name="Bajic V.B."/>
            <person name="Stingl U."/>
        </authorList>
    </citation>
    <scope>NUCLEOTIDE SEQUENCE [LARGE SCALE GENOMIC DNA]</scope>
    <source>
        <strain evidence="2 3">SSD-17B</strain>
    </source>
</reference>
<name>U2DTD0_9MOLU</name>
<reference evidence="2 3" key="2">
    <citation type="journal article" date="2013" name="PLoS ONE">
        <title>INDIGO - INtegrated Data Warehouse of MIcrobial GenOmes with Examples from the Red Sea Extremophiles.</title>
        <authorList>
            <person name="Alam I."/>
            <person name="Antunes A."/>
            <person name="Kamau A.A."/>
            <person name="Ba Alawi W."/>
            <person name="Kalkatawi M."/>
            <person name="Stingl U."/>
            <person name="Bajic V.B."/>
        </authorList>
    </citation>
    <scope>NUCLEOTIDE SEQUENCE [LARGE SCALE GENOMIC DNA]</scope>
    <source>
        <strain evidence="2 3">SSD-17B</strain>
    </source>
</reference>
<dbReference type="EMBL" id="AFNU02000008">
    <property type="protein sequence ID" value="ERJ11742.1"/>
    <property type="molecule type" value="Genomic_DNA"/>
</dbReference>
<sequence>MFNYEKFVNSRFSVISDWIIKLVIVNVLIIVMSLPVLTILPATVAGLGLLKRYRDGKSDSIFKGYFIQFTKNLKKTLILNVLFLLTLGMIVYNITTYYVSNQVDASTINSIGLYVMIIFALFYILTLVHVGHVIIYYPHLNVLMTIKLSFVIAFKYILSTLMMLGAWIPTILIIIFLPPLVSFIAFSLPLFISLIVSKPIYTYLKTLNTEGDSNES</sequence>
<accession>U2DTD0</accession>
<feature type="transmembrane region" description="Helical" evidence="1">
    <location>
        <begin position="148"/>
        <end position="168"/>
    </location>
</feature>
<evidence type="ECO:0000313" key="3">
    <source>
        <dbReference type="Proteomes" id="UP000005707"/>
    </source>
</evidence>
<dbReference type="AlphaFoldDB" id="U2DTD0"/>